<reference evidence="1" key="1">
    <citation type="submission" date="2021-02" db="EMBL/GenBank/DDBJ databases">
        <authorList>
            <person name="Nowell W R."/>
        </authorList>
    </citation>
    <scope>NUCLEOTIDE SEQUENCE</scope>
</reference>
<accession>A0A815FVV1</accession>
<dbReference type="AlphaFoldDB" id="A0A815FVV1"/>
<dbReference type="Proteomes" id="UP000663882">
    <property type="component" value="Unassembled WGS sequence"/>
</dbReference>
<proteinExistence type="predicted"/>
<dbReference type="EMBL" id="CAJNOO010003290">
    <property type="protein sequence ID" value="CAF1329286.1"/>
    <property type="molecule type" value="Genomic_DNA"/>
</dbReference>
<evidence type="ECO:0000313" key="1">
    <source>
        <dbReference type="EMBL" id="CAF1329286.1"/>
    </source>
</evidence>
<comment type="caution">
    <text evidence="1">The sequence shown here is derived from an EMBL/GenBank/DDBJ whole genome shotgun (WGS) entry which is preliminary data.</text>
</comment>
<organism evidence="1 2">
    <name type="scientific">Rotaria sordida</name>
    <dbReference type="NCBI Taxonomy" id="392033"/>
    <lineage>
        <taxon>Eukaryota</taxon>
        <taxon>Metazoa</taxon>
        <taxon>Spiralia</taxon>
        <taxon>Gnathifera</taxon>
        <taxon>Rotifera</taxon>
        <taxon>Eurotatoria</taxon>
        <taxon>Bdelloidea</taxon>
        <taxon>Philodinida</taxon>
        <taxon>Philodinidae</taxon>
        <taxon>Rotaria</taxon>
    </lineage>
</organism>
<dbReference type="OrthoDB" id="10046755at2759"/>
<protein>
    <submittedName>
        <fullName evidence="1">Uncharacterized protein</fullName>
    </submittedName>
</protein>
<gene>
    <name evidence="1" type="ORF">RFH988_LOCUS31172</name>
</gene>
<evidence type="ECO:0000313" key="2">
    <source>
        <dbReference type="Proteomes" id="UP000663882"/>
    </source>
</evidence>
<name>A0A815FVV1_9BILA</name>
<sequence length="281" mass="32320">MLVHVPAQQLCNSVGSPSIFLHGWDFYFFDTCTPGSAFHLQRMLEIVSSPKNQLKEPSKNILCDLNVLFDDCLWDFCSRTQIFHPQLSQEIFSDENAYEFYRKETSITKRVECLKNILQRLTQIQEYIVNIYHEQLSRKKNSSQNSYNKIYQISKDILCGKRFLGLVDSLQLHIRTSFTNFVSNILKYLANDYGLEALSKLSTSQTNVGSILHLIDYTGFPLDDDSNGKSPSPTQGIFQLITHNAFILQTPLYQLFHQRIKTHADAIKRQLIGIQNKIIGS</sequence>